<dbReference type="InterPro" id="IPR013324">
    <property type="entry name" value="RNA_pol_sigma_r3/r4-like"/>
</dbReference>
<name>A0ABU3I835_9ACTO</name>
<dbReference type="SUPFAM" id="SSF88659">
    <property type="entry name" value="Sigma3 and sigma4 domains of RNA polymerase sigma factors"/>
    <property type="match status" value="1"/>
</dbReference>
<gene>
    <name evidence="3" type="ORF">QS713_00440</name>
</gene>
<dbReference type="Gene3D" id="1.20.140.160">
    <property type="match status" value="1"/>
</dbReference>
<keyword evidence="4" id="KW-1185">Reference proteome</keyword>
<organism evidence="3 4">
    <name type="scientific">Gleimia hominis</name>
    <dbReference type="NCBI Taxonomy" id="595468"/>
    <lineage>
        <taxon>Bacteria</taxon>
        <taxon>Bacillati</taxon>
        <taxon>Actinomycetota</taxon>
        <taxon>Actinomycetes</taxon>
        <taxon>Actinomycetales</taxon>
        <taxon>Actinomycetaceae</taxon>
        <taxon>Gleimia</taxon>
    </lineage>
</organism>
<evidence type="ECO:0000313" key="4">
    <source>
        <dbReference type="Proteomes" id="UP001247542"/>
    </source>
</evidence>
<feature type="region of interest" description="Disordered" evidence="1">
    <location>
        <begin position="1"/>
        <end position="30"/>
    </location>
</feature>
<dbReference type="EMBL" id="JASXSX010000001">
    <property type="protein sequence ID" value="MDT3766542.1"/>
    <property type="molecule type" value="Genomic_DNA"/>
</dbReference>
<protein>
    <submittedName>
        <fullName evidence="3">Sigma factor-like helix-turn-helix DNA-binding protein</fullName>
    </submittedName>
</protein>
<feature type="domain" description="RNA polymerase sigma-70 region 4" evidence="2">
    <location>
        <begin position="177"/>
        <end position="226"/>
    </location>
</feature>
<feature type="region of interest" description="Disordered" evidence="1">
    <location>
        <begin position="236"/>
        <end position="259"/>
    </location>
</feature>
<dbReference type="InterPro" id="IPR007630">
    <property type="entry name" value="RNA_pol_sigma70_r4"/>
</dbReference>
<sequence length="259" mass="28708">MSKRTDAQETQNNNAALTIRFRHEADNNKHESVTDVYEIDSGEFAVMVETDRRERAEQTDRPVDEIKPRYPQQILDELARQEEAVFHEAYRGDRGPSARKCSCGAGCGPRRGCRVPKNAPWSLDWFMEIDREPEFVVDKSDDPSAVVEDITASPEDQLIAAEDTARKAREFQALREAIAGLEGKHKQVMELMLADADMKQSDVARALGLSRARVSQLFKEAAAVLRAAVEATRFNTSDGVGSGVKGAATRATPTSKEGR</sequence>
<proteinExistence type="predicted"/>
<dbReference type="RefSeq" id="WP_313271534.1">
    <property type="nucleotide sequence ID" value="NZ_JASXSX010000001.1"/>
</dbReference>
<dbReference type="Proteomes" id="UP001247542">
    <property type="component" value="Unassembled WGS sequence"/>
</dbReference>
<comment type="caution">
    <text evidence="3">The sequence shown here is derived from an EMBL/GenBank/DDBJ whole genome shotgun (WGS) entry which is preliminary data.</text>
</comment>
<feature type="compositionally biased region" description="Basic and acidic residues" evidence="1">
    <location>
        <begin position="21"/>
        <end position="30"/>
    </location>
</feature>
<reference evidence="3 4" key="1">
    <citation type="submission" date="2023-06" db="EMBL/GenBank/DDBJ databases">
        <title>Draft genome sequence of Gleimia hominis type strain CCUG 57540T.</title>
        <authorList>
            <person name="Salva-Serra F."/>
            <person name="Cardew S."/>
            <person name="Jensie Markopoulos S."/>
            <person name="Ohlen M."/>
            <person name="Inganas E."/>
            <person name="Svensson-Stadler L."/>
            <person name="Moore E.R.B."/>
        </authorList>
    </citation>
    <scope>NUCLEOTIDE SEQUENCE [LARGE SCALE GENOMIC DNA]</scope>
    <source>
        <strain evidence="3 4">CCUG 57540</strain>
    </source>
</reference>
<evidence type="ECO:0000259" key="2">
    <source>
        <dbReference type="Pfam" id="PF04545"/>
    </source>
</evidence>
<evidence type="ECO:0000313" key="3">
    <source>
        <dbReference type="EMBL" id="MDT3766542.1"/>
    </source>
</evidence>
<accession>A0ABU3I835</accession>
<dbReference type="Pfam" id="PF04545">
    <property type="entry name" value="Sigma70_r4"/>
    <property type="match status" value="1"/>
</dbReference>
<evidence type="ECO:0000256" key="1">
    <source>
        <dbReference type="SAM" id="MobiDB-lite"/>
    </source>
</evidence>